<sequence length="692" mass="78770">MAATAQYLARAASAYKNKDGNLLSQILFIERDSNVGKIINEILPESSNLRALVLKTLPGDDQLRLADLMGSVLQYLCDTALGHEQLVLLRSLRLSKVYESAIKMFALRDSAWFNPCIQQLTLWVLQVAEEKADIARQDNSRDRLVAAITTATNGPLKTAAADNKLLEPLRQLAPRSRDITFWLANVLLKRSFELRDTLASAEPILTFLAPQMENLHLFTRAEQVTFRYYAGCVFLAKEELLIAREHLIIAFDLCTNKSPHNKRPRLLSAFGLTSRFLPLILAIRSGDRSLFRKHLDDNMEWFRKKYIYIILRSKGEALVLRSLFRRTVLVTRKLWPAENPNLPPTVQFEHLLIAALFSYRYPAMGDMELSTWDKTDMEAICASLIDQDPPSFLSPQDATKLNWIELQMRSSSEVQMLTLEDLIARYGPHPYLLAKLGTIFDQAGAPAMALEEYRKTQEQLSVAGFQDDTFNAFVDQFARTIQEEFKQILNSVNKGTYYQGWRPTKLHKFPLNLPHLPLGHQEVKDEWSQCFHPQSIMFQRYLTNVAIDTCQIEATFLLTPESVKDLVFRGISDGLVATAPESAVTDSDKVKRILNDVIAAYDLLADVVADPFKLDREYVCRLHKVLMKTCRFEGRRYNPPGVTRTKTGQTVVISNPNYTISCCSYLQVDEELVYICKMAKVRVPIAQSDMQV</sequence>
<accession>A0AAV5ALN1</accession>
<dbReference type="InterPro" id="IPR036597">
    <property type="entry name" value="Fido-like_dom_sf"/>
</dbReference>
<name>A0AAV5ALN1_9AGAM</name>
<dbReference type="GO" id="GO:0016973">
    <property type="term" value="P:poly(A)+ mRNA export from nucleus"/>
    <property type="evidence" value="ECO:0007669"/>
    <property type="project" value="TreeGrafter"/>
</dbReference>
<dbReference type="AlphaFoldDB" id="A0AAV5ALN1"/>
<evidence type="ECO:0000313" key="1">
    <source>
        <dbReference type="EMBL" id="GJJ14592.1"/>
    </source>
</evidence>
<dbReference type="GO" id="GO:0000973">
    <property type="term" value="P:post-transcriptional tethering of RNA polymerase II gene DNA at nuclear periphery"/>
    <property type="evidence" value="ECO:0007669"/>
    <property type="project" value="TreeGrafter"/>
</dbReference>
<dbReference type="PANTHER" id="PTHR12732:SF8">
    <property type="entry name" value="NUCLEAR MRNA EXPORT PROTEIN THP1"/>
    <property type="match status" value="1"/>
</dbReference>
<keyword evidence="2" id="KW-1185">Reference proteome</keyword>
<dbReference type="EMBL" id="BPWL01000010">
    <property type="protein sequence ID" value="GJJ14592.1"/>
    <property type="molecule type" value="Genomic_DNA"/>
</dbReference>
<dbReference type="GO" id="GO:0006368">
    <property type="term" value="P:transcription elongation by RNA polymerase II"/>
    <property type="evidence" value="ECO:0007669"/>
    <property type="project" value="TreeGrafter"/>
</dbReference>
<dbReference type="GO" id="GO:0003723">
    <property type="term" value="F:RNA binding"/>
    <property type="evidence" value="ECO:0007669"/>
    <property type="project" value="InterPro"/>
</dbReference>
<comment type="caution">
    <text evidence="1">The sequence shown here is derived from an EMBL/GenBank/DDBJ whole genome shotgun (WGS) entry which is preliminary data.</text>
</comment>
<dbReference type="Gene3D" id="1.10.3290.10">
    <property type="entry name" value="Fido-like domain"/>
    <property type="match status" value="1"/>
</dbReference>
<dbReference type="PANTHER" id="PTHR12732">
    <property type="entry name" value="UNCHARACTERIZED PROTEASOME COMPONENT REGION PCI-CONTAINING"/>
    <property type="match status" value="1"/>
</dbReference>
<dbReference type="SMART" id="SM00753">
    <property type="entry name" value="PAM"/>
    <property type="match status" value="1"/>
</dbReference>
<proteinExistence type="predicted"/>
<evidence type="ECO:0008006" key="3">
    <source>
        <dbReference type="Google" id="ProtNLM"/>
    </source>
</evidence>
<dbReference type="GO" id="GO:0070390">
    <property type="term" value="C:transcription export complex 2"/>
    <property type="evidence" value="ECO:0007669"/>
    <property type="project" value="TreeGrafter"/>
</dbReference>
<dbReference type="GO" id="GO:0003690">
    <property type="term" value="F:double-stranded DNA binding"/>
    <property type="evidence" value="ECO:0007669"/>
    <property type="project" value="InterPro"/>
</dbReference>
<dbReference type="Proteomes" id="UP001050691">
    <property type="component" value="Unassembled WGS sequence"/>
</dbReference>
<gene>
    <name evidence="1" type="ORF">Clacol_008858</name>
</gene>
<evidence type="ECO:0000313" key="2">
    <source>
        <dbReference type="Proteomes" id="UP001050691"/>
    </source>
</evidence>
<organism evidence="1 2">
    <name type="scientific">Clathrus columnatus</name>
    <dbReference type="NCBI Taxonomy" id="1419009"/>
    <lineage>
        <taxon>Eukaryota</taxon>
        <taxon>Fungi</taxon>
        <taxon>Dikarya</taxon>
        <taxon>Basidiomycota</taxon>
        <taxon>Agaricomycotina</taxon>
        <taxon>Agaricomycetes</taxon>
        <taxon>Phallomycetidae</taxon>
        <taxon>Phallales</taxon>
        <taxon>Clathraceae</taxon>
        <taxon>Clathrus</taxon>
    </lineage>
</organism>
<protein>
    <recommendedName>
        <fullName evidence="3">PCI domain-containing protein</fullName>
    </recommendedName>
</protein>
<dbReference type="InterPro" id="IPR045114">
    <property type="entry name" value="Csn12-like"/>
</dbReference>
<reference evidence="1" key="1">
    <citation type="submission" date="2021-10" db="EMBL/GenBank/DDBJ databases">
        <title>De novo Genome Assembly of Clathrus columnatus (Basidiomycota, Fungi) Using Illumina and Nanopore Sequence Data.</title>
        <authorList>
            <person name="Ogiso-Tanaka E."/>
            <person name="Itagaki H."/>
            <person name="Hosoya T."/>
            <person name="Hosaka K."/>
        </authorList>
    </citation>
    <scope>NUCLEOTIDE SEQUENCE</scope>
    <source>
        <strain evidence="1">MO-923</strain>
    </source>
</reference>